<dbReference type="NCBIfam" id="TIGR03188">
    <property type="entry name" value="histidine_hisI"/>
    <property type="match status" value="1"/>
</dbReference>
<dbReference type="GO" id="GO:0005524">
    <property type="term" value="F:ATP binding"/>
    <property type="evidence" value="ECO:0007669"/>
    <property type="project" value="UniProtKB-KW"/>
</dbReference>
<sequence length="130" mass="13846">MTAPTTAAINAADVLARLAAIVESRKQANGGDPEASYVARLLARGPDAFLKKIGEEATEVVMAAKDADHGGDRNKVVTEMADLWFHSLIALAHYGFTPADVLAELERREGTSGIEEKALRKARAREGSGE</sequence>
<comment type="pathway">
    <text evidence="2 8">Amino-acid biosynthesis; L-histidine biosynthesis; L-histidine from 5-phospho-alpha-D-ribose 1-diphosphate: step 2/9.</text>
</comment>
<reference evidence="9 10" key="1">
    <citation type="submission" date="2019-11" db="EMBL/GenBank/DDBJ databases">
        <title>Caenimonas koreensis gen. nov., sp. nov., isolated from activated sludge.</title>
        <authorList>
            <person name="Seung H.R."/>
        </authorList>
    </citation>
    <scope>NUCLEOTIDE SEQUENCE [LARGE SCALE GENOMIC DNA]</scope>
    <source>
        <strain evidence="9 10">EMB320</strain>
    </source>
</reference>
<evidence type="ECO:0000313" key="9">
    <source>
        <dbReference type="EMBL" id="MRD47174.1"/>
    </source>
</evidence>
<comment type="caution">
    <text evidence="9">The sequence shown here is derived from an EMBL/GenBank/DDBJ whole genome shotgun (WGS) entry which is preliminary data.</text>
</comment>
<dbReference type="Pfam" id="PF01503">
    <property type="entry name" value="PRA-PH"/>
    <property type="match status" value="1"/>
</dbReference>
<evidence type="ECO:0000256" key="1">
    <source>
        <dbReference type="ARBA" id="ARBA00001460"/>
    </source>
</evidence>
<evidence type="ECO:0000256" key="4">
    <source>
        <dbReference type="ARBA" id="ARBA00022741"/>
    </source>
</evidence>
<dbReference type="InterPro" id="IPR021130">
    <property type="entry name" value="PRib-ATP_PPHydrolase-like"/>
</dbReference>
<dbReference type="HAMAP" id="MF_01020">
    <property type="entry name" value="HisE"/>
    <property type="match status" value="1"/>
</dbReference>
<dbReference type="CDD" id="cd11534">
    <property type="entry name" value="NTP-PPase_HisIE_like"/>
    <property type="match status" value="1"/>
</dbReference>
<gene>
    <name evidence="8" type="primary">hisE</name>
    <name evidence="9" type="ORF">GHT07_07775</name>
</gene>
<dbReference type="AlphaFoldDB" id="A0A844ASU7"/>
<comment type="similarity">
    <text evidence="8">Belongs to the PRA-PH family.</text>
</comment>
<evidence type="ECO:0000256" key="8">
    <source>
        <dbReference type="HAMAP-Rule" id="MF_01020"/>
    </source>
</evidence>
<dbReference type="Proteomes" id="UP000487350">
    <property type="component" value="Unassembled WGS sequence"/>
</dbReference>
<name>A0A844ASU7_9BURK</name>
<keyword evidence="5 8" id="KW-0378">Hydrolase</keyword>
<dbReference type="RefSeq" id="WP_153584498.1">
    <property type="nucleotide sequence ID" value="NZ_WJBU01000006.1"/>
</dbReference>
<dbReference type="PANTHER" id="PTHR42945">
    <property type="entry name" value="HISTIDINE BIOSYNTHESIS BIFUNCTIONAL PROTEIN"/>
    <property type="match status" value="1"/>
</dbReference>
<evidence type="ECO:0000256" key="6">
    <source>
        <dbReference type="ARBA" id="ARBA00022840"/>
    </source>
</evidence>
<protein>
    <recommendedName>
        <fullName evidence="8">Phosphoribosyl-ATP pyrophosphatase</fullName>
        <shortName evidence="8">PRA-PH</shortName>
        <ecNumber evidence="8">3.6.1.31</ecNumber>
    </recommendedName>
</protein>
<dbReference type="NCBIfam" id="NF001611">
    <property type="entry name" value="PRK00400.1-3"/>
    <property type="match status" value="1"/>
</dbReference>
<accession>A0A844ASU7</accession>
<keyword evidence="3 8" id="KW-0028">Amino-acid biosynthesis</keyword>
<dbReference type="PANTHER" id="PTHR42945:SF1">
    <property type="entry name" value="HISTIDINE BIOSYNTHESIS BIFUNCTIONAL PROTEIN HIS7"/>
    <property type="match status" value="1"/>
</dbReference>
<evidence type="ECO:0000256" key="2">
    <source>
        <dbReference type="ARBA" id="ARBA00005204"/>
    </source>
</evidence>
<dbReference type="GO" id="GO:0000105">
    <property type="term" value="P:L-histidine biosynthetic process"/>
    <property type="evidence" value="ECO:0007669"/>
    <property type="project" value="UniProtKB-UniRule"/>
</dbReference>
<keyword evidence="4 8" id="KW-0547">Nucleotide-binding</keyword>
<dbReference type="InterPro" id="IPR008179">
    <property type="entry name" value="HisE"/>
</dbReference>
<organism evidence="9 10">
    <name type="scientific">Caenimonas koreensis DSM 17982</name>
    <dbReference type="NCBI Taxonomy" id="1121255"/>
    <lineage>
        <taxon>Bacteria</taxon>
        <taxon>Pseudomonadati</taxon>
        <taxon>Pseudomonadota</taxon>
        <taxon>Betaproteobacteria</taxon>
        <taxon>Burkholderiales</taxon>
        <taxon>Comamonadaceae</taxon>
        <taxon>Caenimonas</taxon>
    </lineage>
</organism>
<keyword evidence="6 8" id="KW-0067">ATP-binding</keyword>
<dbReference type="UniPathway" id="UPA00031">
    <property type="reaction ID" value="UER00007"/>
</dbReference>
<dbReference type="GO" id="GO:0004636">
    <property type="term" value="F:phosphoribosyl-ATP diphosphatase activity"/>
    <property type="evidence" value="ECO:0007669"/>
    <property type="project" value="UniProtKB-UniRule"/>
</dbReference>
<dbReference type="GO" id="GO:0005737">
    <property type="term" value="C:cytoplasm"/>
    <property type="evidence" value="ECO:0007669"/>
    <property type="project" value="UniProtKB-SubCell"/>
</dbReference>
<proteinExistence type="inferred from homology"/>
<evidence type="ECO:0000313" key="10">
    <source>
        <dbReference type="Proteomes" id="UP000487350"/>
    </source>
</evidence>
<keyword evidence="10" id="KW-1185">Reference proteome</keyword>
<evidence type="ECO:0000256" key="3">
    <source>
        <dbReference type="ARBA" id="ARBA00022605"/>
    </source>
</evidence>
<evidence type="ECO:0000256" key="5">
    <source>
        <dbReference type="ARBA" id="ARBA00022801"/>
    </source>
</evidence>
<comment type="subcellular location">
    <subcellularLocation>
        <location evidence="8">Cytoplasm</location>
    </subcellularLocation>
</comment>
<keyword evidence="8" id="KW-0963">Cytoplasm</keyword>
<dbReference type="SUPFAM" id="SSF101386">
    <property type="entry name" value="all-alpha NTP pyrophosphatases"/>
    <property type="match status" value="1"/>
</dbReference>
<dbReference type="Gene3D" id="1.10.287.1080">
    <property type="entry name" value="MazG-like"/>
    <property type="match status" value="1"/>
</dbReference>
<evidence type="ECO:0000256" key="7">
    <source>
        <dbReference type="ARBA" id="ARBA00023102"/>
    </source>
</evidence>
<dbReference type="EC" id="3.6.1.31" evidence="8"/>
<comment type="catalytic activity">
    <reaction evidence="1 8">
        <text>1-(5-phospho-beta-D-ribosyl)-ATP + H2O = 1-(5-phospho-beta-D-ribosyl)-5'-AMP + diphosphate + H(+)</text>
        <dbReference type="Rhea" id="RHEA:22828"/>
        <dbReference type="ChEBI" id="CHEBI:15377"/>
        <dbReference type="ChEBI" id="CHEBI:15378"/>
        <dbReference type="ChEBI" id="CHEBI:33019"/>
        <dbReference type="ChEBI" id="CHEBI:59457"/>
        <dbReference type="ChEBI" id="CHEBI:73183"/>
        <dbReference type="EC" id="3.6.1.31"/>
    </reaction>
</comment>
<dbReference type="OrthoDB" id="9814738at2"/>
<keyword evidence="7 8" id="KW-0368">Histidine biosynthesis</keyword>
<dbReference type="EMBL" id="WJBU01000006">
    <property type="protein sequence ID" value="MRD47174.1"/>
    <property type="molecule type" value="Genomic_DNA"/>
</dbReference>